<sequence length="114" mass="13011">MITIYHNNRCTKSRCALEELQKSGQDFEVIYYLETPPGKAELKEIISKLGIKPLELIRKGEDIFTENYKGKSLSDEEWIDVMIAHPILIERPIVISGNKAVIARPTEKIKEILG</sequence>
<protein>
    <submittedName>
        <fullName evidence="4">Arsenate reductase (Glutaredoxin)</fullName>
        <ecNumber evidence="4">1.20.4.1</ecNumber>
    </submittedName>
</protein>
<dbReference type="GO" id="GO:0008794">
    <property type="term" value="F:arsenate reductase (glutaredoxin) activity"/>
    <property type="evidence" value="ECO:0007669"/>
    <property type="project" value="UniProtKB-EC"/>
</dbReference>
<evidence type="ECO:0000256" key="2">
    <source>
        <dbReference type="ARBA" id="ARBA00023002"/>
    </source>
</evidence>
<dbReference type="EMBL" id="CP060723">
    <property type="protein sequence ID" value="QNN43626.1"/>
    <property type="molecule type" value="Genomic_DNA"/>
</dbReference>
<dbReference type="EC" id="1.20.4.1" evidence="4"/>
<dbReference type="InterPro" id="IPR006659">
    <property type="entry name" value="Arsenate_reductase"/>
</dbReference>
<dbReference type="NCBIfam" id="TIGR00014">
    <property type="entry name" value="arsC"/>
    <property type="match status" value="1"/>
</dbReference>
<dbReference type="InterPro" id="IPR006660">
    <property type="entry name" value="Arsenate_reductase-like"/>
</dbReference>
<keyword evidence="5" id="KW-1185">Reference proteome</keyword>
<dbReference type="RefSeq" id="WP_187594093.1">
    <property type="nucleotide sequence ID" value="NZ_CP060723.1"/>
</dbReference>
<evidence type="ECO:0000313" key="4">
    <source>
        <dbReference type="EMBL" id="QNN43626.1"/>
    </source>
</evidence>
<dbReference type="SUPFAM" id="SSF52833">
    <property type="entry name" value="Thioredoxin-like"/>
    <property type="match status" value="1"/>
</dbReference>
<dbReference type="Pfam" id="PF03960">
    <property type="entry name" value="ArsC"/>
    <property type="match status" value="1"/>
</dbReference>
<dbReference type="PROSITE" id="PS51353">
    <property type="entry name" value="ARSC"/>
    <property type="match status" value="1"/>
</dbReference>
<dbReference type="CDD" id="cd03034">
    <property type="entry name" value="ArsC_ArsC"/>
    <property type="match status" value="1"/>
</dbReference>
<organism evidence="4 5">
    <name type="scientific">Pedobacter roseus</name>
    <dbReference type="NCBI Taxonomy" id="336820"/>
    <lineage>
        <taxon>Bacteria</taxon>
        <taxon>Pseudomonadati</taxon>
        <taxon>Bacteroidota</taxon>
        <taxon>Sphingobacteriia</taxon>
        <taxon>Sphingobacteriales</taxon>
        <taxon>Sphingobacteriaceae</taxon>
        <taxon>Pedobacter</taxon>
    </lineage>
</organism>
<dbReference type="Proteomes" id="UP000515806">
    <property type="component" value="Chromosome"/>
</dbReference>
<evidence type="ECO:0000313" key="5">
    <source>
        <dbReference type="Proteomes" id="UP000515806"/>
    </source>
</evidence>
<dbReference type="InterPro" id="IPR036249">
    <property type="entry name" value="Thioredoxin-like_sf"/>
</dbReference>
<dbReference type="KEGG" id="proe:H9L23_05895"/>
<reference evidence="4 5" key="1">
    <citation type="submission" date="2020-08" db="EMBL/GenBank/DDBJ databases">
        <title>Genome sequence of Pedobacter roseus KACC 11594T.</title>
        <authorList>
            <person name="Hyun D.-W."/>
            <person name="Bae J.-W."/>
        </authorList>
    </citation>
    <scope>NUCLEOTIDE SEQUENCE [LARGE SCALE GENOMIC DNA]</scope>
    <source>
        <strain evidence="4 5">KACC 11594</strain>
    </source>
</reference>
<dbReference type="PANTHER" id="PTHR30041">
    <property type="entry name" value="ARSENATE REDUCTASE"/>
    <property type="match status" value="1"/>
</dbReference>
<dbReference type="AlphaFoldDB" id="A0A7G9QJV1"/>
<gene>
    <name evidence="4" type="primary">arsC</name>
    <name evidence="4" type="ORF">H9L23_05895</name>
</gene>
<name>A0A7G9QJV1_9SPHI</name>
<dbReference type="Gene3D" id="3.40.30.10">
    <property type="entry name" value="Glutaredoxin"/>
    <property type="match status" value="1"/>
</dbReference>
<proteinExistence type="inferred from homology"/>
<accession>A0A7G9QJV1</accession>
<dbReference type="PANTHER" id="PTHR30041:SF4">
    <property type="entry name" value="ARSENATE REDUCTASE"/>
    <property type="match status" value="1"/>
</dbReference>
<evidence type="ECO:0000256" key="1">
    <source>
        <dbReference type="ARBA" id="ARBA00007198"/>
    </source>
</evidence>
<keyword evidence="2 4" id="KW-0560">Oxidoreductase</keyword>
<evidence type="ECO:0000256" key="3">
    <source>
        <dbReference type="PROSITE-ProRule" id="PRU01282"/>
    </source>
</evidence>
<comment type="similarity">
    <text evidence="1 3">Belongs to the ArsC family.</text>
</comment>